<evidence type="ECO:0000256" key="3">
    <source>
        <dbReference type="ARBA" id="ARBA00023082"/>
    </source>
</evidence>
<comment type="similarity">
    <text evidence="1">Belongs to the sigma-70 factor family. ECF subfamily.</text>
</comment>
<dbReference type="InterPro" id="IPR039425">
    <property type="entry name" value="RNA_pol_sigma-70-like"/>
</dbReference>
<dbReference type="SUPFAM" id="SSF88659">
    <property type="entry name" value="Sigma3 and sigma4 domains of RNA polymerase sigma factors"/>
    <property type="match status" value="1"/>
</dbReference>
<dbReference type="NCBIfam" id="TIGR02937">
    <property type="entry name" value="sigma70-ECF"/>
    <property type="match status" value="1"/>
</dbReference>
<dbReference type="STRING" id="582692.SAMN05720606_12369"/>
<name>A0A1G5LBZ1_9BACL</name>
<keyword evidence="3" id="KW-0731">Sigma factor</keyword>
<gene>
    <name evidence="8" type="ORF">SAMN05720606_12369</name>
</gene>
<keyword evidence="5" id="KW-0804">Transcription</keyword>
<dbReference type="AlphaFoldDB" id="A0A1G5LBZ1"/>
<evidence type="ECO:0000256" key="5">
    <source>
        <dbReference type="ARBA" id="ARBA00023163"/>
    </source>
</evidence>
<dbReference type="Pfam" id="PF04545">
    <property type="entry name" value="Sigma70_r4"/>
    <property type="match status" value="1"/>
</dbReference>
<evidence type="ECO:0000256" key="1">
    <source>
        <dbReference type="ARBA" id="ARBA00010641"/>
    </source>
</evidence>
<evidence type="ECO:0000259" key="7">
    <source>
        <dbReference type="Pfam" id="PF04545"/>
    </source>
</evidence>
<dbReference type="PANTHER" id="PTHR43133">
    <property type="entry name" value="RNA POLYMERASE ECF-TYPE SIGMA FACTO"/>
    <property type="match status" value="1"/>
</dbReference>
<feature type="domain" description="RNA polymerase sigma-70 region 2" evidence="6">
    <location>
        <begin position="27"/>
        <end position="94"/>
    </location>
</feature>
<dbReference type="Pfam" id="PF04542">
    <property type="entry name" value="Sigma70_r2"/>
    <property type="match status" value="1"/>
</dbReference>
<dbReference type="GO" id="GO:0006352">
    <property type="term" value="P:DNA-templated transcription initiation"/>
    <property type="evidence" value="ECO:0007669"/>
    <property type="project" value="InterPro"/>
</dbReference>
<evidence type="ECO:0000256" key="4">
    <source>
        <dbReference type="ARBA" id="ARBA00023125"/>
    </source>
</evidence>
<evidence type="ECO:0000259" key="6">
    <source>
        <dbReference type="Pfam" id="PF04542"/>
    </source>
</evidence>
<dbReference type="SUPFAM" id="SSF88946">
    <property type="entry name" value="Sigma2 domain of RNA polymerase sigma factors"/>
    <property type="match status" value="1"/>
</dbReference>
<dbReference type="GO" id="GO:0016987">
    <property type="term" value="F:sigma factor activity"/>
    <property type="evidence" value="ECO:0007669"/>
    <property type="project" value="UniProtKB-KW"/>
</dbReference>
<dbReference type="PANTHER" id="PTHR43133:SF60">
    <property type="entry name" value="RNA POLYMERASE SIGMA FACTOR SIGV"/>
    <property type="match status" value="1"/>
</dbReference>
<dbReference type="CDD" id="cd06171">
    <property type="entry name" value="Sigma70_r4"/>
    <property type="match status" value="1"/>
</dbReference>
<organism evidence="8 9">
    <name type="scientific">Paenibacillus polysaccharolyticus</name>
    <dbReference type="NCBI Taxonomy" id="582692"/>
    <lineage>
        <taxon>Bacteria</taxon>
        <taxon>Bacillati</taxon>
        <taxon>Bacillota</taxon>
        <taxon>Bacilli</taxon>
        <taxon>Bacillales</taxon>
        <taxon>Paenibacillaceae</taxon>
        <taxon>Paenibacillus</taxon>
    </lineage>
</organism>
<dbReference type="GO" id="GO:0003677">
    <property type="term" value="F:DNA binding"/>
    <property type="evidence" value="ECO:0007669"/>
    <property type="project" value="UniProtKB-KW"/>
</dbReference>
<evidence type="ECO:0000313" key="9">
    <source>
        <dbReference type="Proteomes" id="UP000198538"/>
    </source>
</evidence>
<dbReference type="InterPro" id="IPR036388">
    <property type="entry name" value="WH-like_DNA-bd_sf"/>
</dbReference>
<dbReference type="EMBL" id="FMVM01000023">
    <property type="protein sequence ID" value="SCZ10392.1"/>
    <property type="molecule type" value="Genomic_DNA"/>
</dbReference>
<keyword evidence="2" id="KW-0805">Transcription regulation</keyword>
<dbReference type="Proteomes" id="UP000198538">
    <property type="component" value="Unassembled WGS sequence"/>
</dbReference>
<feature type="domain" description="RNA polymerase sigma-70 region 4" evidence="7">
    <location>
        <begin position="127"/>
        <end position="176"/>
    </location>
</feature>
<dbReference type="Gene3D" id="1.10.1740.10">
    <property type="match status" value="1"/>
</dbReference>
<protein>
    <submittedName>
        <fullName evidence="8">RNA polymerase, sigma subunit, SigY</fullName>
    </submittedName>
</protein>
<dbReference type="InterPro" id="IPR007627">
    <property type="entry name" value="RNA_pol_sigma70_r2"/>
</dbReference>
<accession>A0A1G5LBZ1</accession>
<dbReference type="Gene3D" id="1.10.10.10">
    <property type="entry name" value="Winged helix-like DNA-binding domain superfamily/Winged helix DNA-binding domain"/>
    <property type="match status" value="1"/>
</dbReference>
<keyword evidence="9" id="KW-1185">Reference proteome</keyword>
<dbReference type="InterPro" id="IPR013324">
    <property type="entry name" value="RNA_pol_sigma_r3/r4-like"/>
</dbReference>
<evidence type="ECO:0000256" key="2">
    <source>
        <dbReference type="ARBA" id="ARBA00023015"/>
    </source>
</evidence>
<dbReference type="InterPro" id="IPR014284">
    <property type="entry name" value="RNA_pol_sigma-70_dom"/>
</dbReference>
<dbReference type="InterPro" id="IPR013325">
    <property type="entry name" value="RNA_pol_sigma_r2"/>
</dbReference>
<dbReference type="NCBIfam" id="NF007216">
    <property type="entry name" value="PRK09638.1"/>
    <property type="match status" value="1"/>
</dbReference>
<keyword evidence="4" id="KW-0238">DNA-binding</keyword>
<evidence type="ECO:0000313" key="8">
    <source>
        <dbReference type="EMBL" id="SCZ10392.1"/>
    </source>
</evidence>
<sequence>MIIMMRTAELEEVRRAAEGDDSALAALLQRHYSFVYKYLVKVTMDPNLAEEIVQDTMIRCMENIRRYDGTSAFSSWMITIGTRIYIDRIRRKKREQSWLDLIRHQAIRRFRWQLESRNEEWTDVMDAMTRLTPEHRVTVLLKHYYGYSYDEIGDMLGIPAGTAKSRTAYGLRQLRKELE</sequence>
<proteinExistence type="inferred from homology"/>
<dbReference type="InterPro" id="IPR007630">
    <property type="entry name" value="RNA_pol_sigma70_r4"/>
</dbReference>
<reference evidence="9" key="1">
    <citation type="submission" date="2016-10" db="EMBL/GenBank/DDBJ databases">
        <authorList>
            <person name="Varghese N."/>
            <person name="Submissions S."/>
        </authorList>
    </citation>
    <scope>NUCLEOTIDE SEQUENCE [LARGE SCALE GENOMIC DNA]</scope>
    <source>
        <strain evidence="9">BL9</strain>
    </source>
</reference>